<dbReference type="Gene3D" id="2.30.110.10">
    <property type="entry name" value="Electron Transport, Fmn-binding Protein, Chain A"/>
    <property type="match status" value="1"/>
</dbReference>
<evidence type="ECO:0000256" key="1">
    <source>
        <dbReference type="SAM" id="MobiDB-lite"/>
    </source>
</evidence>
<evidence type="ECO:0000313" key="5">
    <source>
        <dbReference type="Proteomes" id="UP000189911"/>
    </source>
</evidence>
<dbReference type="SUPFAM" id="SSF50475">
    <property type="entry name" value="FMN-binding split barrel"/>
    <property type="match status" value="1"/>
</dbReference>
<dbReference type="Proteomes" id="UP000189911">
    <property type="component" value="Chromosome C"/>
</dbReference>
<dbReference type="Pfam" id="PF13883">
    <property type="entry name" value="CREG_beta-barrel"/>
    <property type="match status" value="1"/>
</dbReference>
<gene>
    <name evidence="4" type="ORF">LANO_0C04500G</name>
</gene>
<keyword evidence="5" id="KW-1185">Reference proteome</keyword>
<dbReference type="EMBL" id="LT598446">
    <property type="protein sequence ID" value="SCU85512.1"/>
    <property type="molecule type" value="Genomic_DNA"/>
</dbReference>
<reference evidence="5" key="1">
    <citation type="submission" date="2016-03" db="EMBL/GenBank/DDBJ databases">
        <authorList>
            <person name="Devillers Hugo."/>
        </authorList>
    </citation>
    <scope>NUCLEOTIDE SEQUENCE [LARGE SCALE GENOMIC DNA]</scope>
</reference>
<dbReference type="OrthoDB" id="2138282at2759"/>
<dbReference type="PANTHER" id="PTHR37273:SF1">
    <property type="entry name" value="ADL397C-AP"/>
    <property type="match status" value="1"/>
</dbReference>
<dbReference type="PANTHER" id="PTHR37273">
    <property type="entry name" value="CHROMOSOME 8, WHOLE GENOME SHOTGUN SEQUENCE"/>
    <property type="match status" value="1"/>
</dbReference>
<keyword evidence="2" id="KW-0732">Signal</keyword>
<feature type="compositionally biased region" description="Basic and acidic residues" evidence="1">
    <location>
        <begin position="226"/>
        <end position="235"/>
    </location>
</feature>
<proteinExistence type="predicted"/>
<evidence type="ECO:0000256" key="2">
    <source>
        <dbReference type="SAM" id="SignalP"/>
    </source>
</evidence>
<feature type="domain" description="CREG-like beta-barrel" evidence="3">
    <location>
        <begin position="34"/>
        <end position="198"/>
    </location>
</feature>
<feature type="compositionally biased region" description="Basic and acidic residues" evidence="1">
    <location>
        <begin position="268"/>
        <end position="292"/>
    </location>
</feature>
<dbReference type="InterPro" id="IPR012349">
    <property type="entry name" value="Split_barrel_FMN-bd"/>
</dbReference>
<feature type="chain" id="PRO_5009235896" evidence="2">
    <location>
        <begin position="20"/>
        <end position="338"/>
    </location>
</feature>
<feature type="compositionally biased region" description="Basic and acidic residues" evidence="1">
    <location>
        <begin position="304"/>
        <end position="318"/>
    </location>
</feature>
<accession>A0A1G4J7E0</accession>
<name>A0A1G4J7E0_9SACH</name>
<dbReference type="AlphaFoldDB" id="A0A1G4J7E0"/>
<organism evidence="4 5">
    <name type="scientific">Lachancea nothofagi CBS 11611</name>
    <dbReference type="NCBI Taxonomy" id="1266666"/>
    <lineage>
        <taxon>Eukaryota</taxon>
        <taxon>Fungi</taxon>
        <taxon>Dikarya</taxon>
        <taxon>Ascomycota</taxon>
        <taxon>Saccharomycotina</taxon>
        <taxon>Saccharomycetes</taxon>
        <taxon>Saccharomycetales</taxon>
        <taxon>Saccharomycetaceae</taxon>
        <taxon>Lachancea</taxon>
    </lineage>
</organism>
<sequence>MKFTGLGTALILALDYVTGHKKADTIEEKYMGPDAAAKIARKLALHEGLLHANTIDEKSGTPVSFVEYFVGSDTCRGVETSSNGNIILLLLNMSSTYQNWNADSKLSVSIEAHHGFGKPAMASPRANYFGELKPLEKSKALEHCFLKRHPDARWWIPDGEHDKVHDAKWFELDVSEVYFIGGFGDRAYIGTVSGEDYHGAFNHSRPGHHGVKMHELDQETGSNAELDSRPHREDGPSAELNPRPHGEDDHDDHDDHDERRARKILAPSKHEDFGHLEDHEESFFEHDRESKPIHGASNSEDESDERKSSPENKKEANKGQRGRKGGCHGSMRGGRQHQ</sequence>
<evidence type="ECO:0000313" key="4">
    <source>
        <dbReference type="EMBL" id="SCU85512.1"/>
    </source>
</evidence>
<feature type="signal peptide" evidence="2">
    <location>
        <begin position="1"/>
        <end position="19"/>
    </location>
</feature>
<evidence type="ECO:0000259" key="3">
    <source>
        <dbReference type="Pfam" id="PF13883"/>
    </source>
</evidence>
<feature type="region of interest" description="Disordered" evidence="1">
    <location>
        <begin position="218"/>
        <end position="338"/>
    </location>
</feature>
<dbReference type="InterPro" id="IPR055343">
    <property type="entry name" value="CREG_beta-barrel"/>
</dbReference>
<protein>
    <submittedName>
        <fullName evidence="4">LANO_0C04500g1_1</fullName>
    </submittedName>
</protein>